<dbReference type="Pfam" id="PF09371">
    <property type="entry name" value="Tex_N"/>
    <property type="match status" value="1"/>
</dbReference>
<dbReference type="InterPro" id="IPR032639">
    <property type="entry name" value="Tex_YqgF"/>
</dbReference>
<dbReference type="PROSITE" id="PS50126">
    <property type="entry name" value="S1"/>
    <property type="match status" value="1"/>
</dbReference>
<dbReference type="Proteomes" id="UP001458880">
    <property type="component" value="Unassembled WGS sequence"/>
</dbReference>
<feature type="compositionally biased region" description="Basic and acidic residues" evidence="4">
    <location>
        <begin position="92"/>
        <end position="107"/>
    </location>
</feature>
<dbReference type="GO" id="GO:0003729">
    <property type="term" value="F:mRNA binding"/>
    <property type="evidence" value="ECO:0007669"/>
    <property type="project" value="TreeGrafter"/>
</dbReference>
<keyword evidence="1" id="KW-0227">DNA damage</keyword>
<gene>
    <name evidence="6" type="ORF">QE152_g26131</name>
</gene>
<feature type="region of interest" description="Disordered" evidence="4">
    <location>
        <begin position="43"/>
        <end position="107"/>
    </location>
</feature>
<dbReference type="Gene3D" id="3.30.420.140">
    <property type="entry name" value="YqgF/RNase H-like domain"/>
    <property type="match status" value="2"/>
</dbReference>
<dbReference type="GO" id="GO:0006281">
    <property type="term" value="P:DNA repair"/>
    <property type="evidence" value="ECO:0007669"/>
    <property type="project" value="UniProtKB-KW"/>
</dbReference>
<evidence type="ECO:0000256" key="4">
    <source>
        <dbReference type="SAM" id="MobiDB-lite"/>
    </source>
</evidence>
<dbReference type="FunFam" id="1.10.10.650:FF:000001">
    <property type="entry name" value="S1 RNA-binding domain 1"/>
    <property type="match status" value="1"/>
</dbReference>
<dbReference type="SMART" id="SM00278">
    <property type="entry name" value="HhH1"/>
    <property type="match status" value="2"/>
</dbReference>
<dbReference type="InterPro" id="IPR023319">
    <property type="entry name" value="Tex-like_HTH_dom_sf"/>
</dbReference>
<dbReference type="Gene3D" id="1.10.10.650">
    <property type="entry name" value="RuvA domain 2-like"/>
    <property type="match status" value="1"/>
</dbReference>
<dbReference type="AlphaFoldDB" id="A0AAW1JXT4"/>
<keyword evidence="7" id="KW-1185">Reference proteome</keyword>
<dbReference type="InterPro" id="IPR012340">
    <property type="entry name" value="NA-bd_OB-fold"/>
</dbReference>
<dbReference type="Gene3D" id="2.40.50.140">
    <property type="entry name" value="Nucleic acid-binding proteins"/>
    <property type="match status" value="1"/>
</dbReference>
<dbReference type="Pfam" id="PF00575">
    <property type="entry name" value="S1"/>
    <property type="match status" value="1"/>
</dbReference>
<dbReference type="InterPro" id="IPR041692">
    <property type="entry name" value="HHH_9"/>
</dbReference>
<dbReference type="EMBL" id="JASPKY010000296">
    <property type="protein sequence ID" value="KAK9710270.1"/>
    <property type="molecule type" value="Genomic_DNA"/>
</dbReference>
<dbReference type="SUPFAM" id="SSF158832">
    <property type="entry name" value="Tex N-terminal region-like"/>
    <property type="match status" value="1"/>
</dbReference>
<dbReference type="InterPro" id="IPR055179">
    <property type="entry name" value="Tex-like_central_region"/>
</dbReference>
<evidence type="ECO:0000313" key="7">
    <source>
        <dbReference type="Proteomes" id="UP001458880"/>
    </source>
</evidence>
<dbReference type="InterPro" id="IPR018974">
    <property type="entry name" value="Tex-like_N"/>
</dbReference>
<dbReference type="InterPro" id="IPR023323">
    <property type="entry name" value="Tex-like_dom_sf"/>
</dbReference>
<dbReference type="InterPro" id="IPR012337">
    <property type="entry name" value="RNaseH-like_sf"/>
</dbReference>
<feature type="compositionally biased region" description="Basic and acidic residues" evidence="4">
    <location>
        <begin position="63"/>
        <end position="84"/>
    </location>
</feature>
<dbReference type="InterPro" id="IPR003029">
    <property type="entry name" value="S1_domain"/>
</dbReference>
<accession>A0AAW1JXT4</accession>
<evidence type="ECO:0000256" key="1">
    <source>
        <dbReference type="ARBA" id="ARBA00022763"/>
    </source>
</evidence>
<dbReference type="GO" id="GO:0006412">
    <property type="term" value="P:translation"/>
    <property type="evidence" value="ECO:0007669"/>
    <property type="project" value="TreeGrafter"/>
</dbReference>
<dbReference type="GO" id="GO:0005524">
    <property type="term" value="F:ATP binding"/>
    <property type="evidence" value="ECO:0007669"/>
    <property type="project" value="UniProtKB-UniRule"/>
</dbReference>
<evidence type="ECO:0000259" key="5">
    <source>
        <dbReference type="PROSITE" id="PS50126"/>
    </source>
</evidence>
<dbReference type="PROSITE" id="PS00107">
    <property type="entry name" value="PROTEIN_KINASE_ATP"/>
    <property type="match status" value="1"/>
</dbReference>
<comment type="caution">
    <text evidence="6">The sequence shown here is derived from an EMBL/GenBank/DDBJ whole genome shotgun (WGS) entry which is preliminary data.</text>
</comment>
<feature type="region of interest" description="Disordered" evidence="4">
    <location>
        <begin position="1"/>
        <end position="25"/>
    </location>
</feature>
<feature type="binding site" evidence="3">
    <location>
        <position position="839"/>
    </location>
    <ligand>
        <name>ATP</name>
        <dbReference type="ChEBI" id="CHEBI:30616"/>
    </ligand>
</feature>
<dbReference type="InterPro" id="IPR006641">
    <property type="entry name" value="YqgF/RNaseH-like_dom"/>
</dbReference>
<dbReference type="SMART" id="SM00732">
    <property type="entry name" value="YqgFc"/>
    <property type="match status" value="1"/>
</dbReference>
<dbReference type="InterPro" id="IPR017441">
    <property type="entry name" value="Protein_kinase_ATP_BS"/>
</dbReference>
<dbReference type="Gene3D" id="1.10.3500.10">
    <property type="entry name" value="Tex N-terminal region-like"/>
    <property type="match status" value="2"/>
</dbReference>
<dbReference type="SUPFAM" id="SSF47781">
    <property type="entry name" value="RuvA domain 2-like"/>
    <property type="match status" value="2"/>
</dbReference>
<dbReference type="Pfam" id="PF22706">
    <property type="entry name" value="Tex_central_region"/>
    <property type="match status" value="1"/>
</dbReference>
<dbReference type="InterPro" id="IPR010994">
    <property type="entry name" value="RuvA_2-like"/>
</dbReference>
<keyword evidence="2" id="KW-0234">DNA repair</keyword>
<dbReference type="InterPro" id="IPR050437">
    <property type="entry name" value="Ribos_protein_bS1-like"/>
</dbReference>
<dbReference type="PANTHER" id="PTHR10724">
    <property type="entry name" value="30S RIBOSOMAL PROTEIN S1"/>
    <property type="match status" value="1"/>
</dbReference>
<protein>
    <submittedName>
        <fullName evidence="6">Tex protein YqgF-like domain</fullName>
    </submittedName>
</protein>
<organism evidence="6 7">
    <name type="scientific">Popillia japonica</name>
    <name type="common">Japanese beetle</name>
    <dbReference type="NCBI Taxonomy" id="7064"/>
    <lineage>
        <taxon>Eukaryota</taxon>
        <taxon>Metazoa</taxon>
        <taxon>Ecdysozoa</taxon>
        <taxon>Arthropoda</taxon>
        <taxon>Hexapoda</taxon>
        <taxon>Insecta</taxon>
        <taxon>Pterygota</taxon>
        <taxon>Neoptera</taxon>
        <taxon>Endopterygota</taxon>
        <taxon>Coleoptera</taxon>
        <taxon>Polyphaga</taxon>
        <taxon>Scarabaeiformia</taxon>
        <taxon>Scarabaeidae</taxon>
        <taxon>Rutelinae</taxon>
        <taxon>Popillia</taxon>
    </lineage>
</organism>
<dbReference type="Pfam" id="PF12836">
    <property type="entry name" value="HHH_3"/>
    <property type="match status" value="1"/>
</dbReference>
<dbReference type="SUPFAM" id="SSF53098">
    <property type="entry name" value="Ribonuclease H-like"/>
    <property type="match status" value="1"/>
</dbReference>
<sequence length="855" mass="97114">MSKKKVNVKIERMSDTDSESEYDKKQKIVKGNKLKSIKIGNEVKIEPDMNGTSSKRTSKRRLLKAENKIETKTESNSDDSDYKPSKKKIKNIKTETERMIKPKKEPKSKFNIKQENEEQFESKEFKAAVGSSTDSYWQSYELLSEYQKIDLNVSQNIIKLFDEGCTIPFIARYRKDATDNMNPEILREVKQNYDKINVLKSRAQTVLNCIEKSGKLDESIRKSVLCARTVEEVEHIYAPFKPGNKKTLAERARALGLQEPAQQILELNFNVNLHRFVDTNNAELDTYEKVEKGIVHIIAHMLSTDIKVLTFFRKLKTQGNFGIEVKKLNKRSSKTKDTAANQVDESKYENYFDFKMPVQYVKPHQVLAINRGESQKILSVKIVVPDFVLKRFTGFCQDKFKYYNSDNVRKKILDESINDSYTRLMQPLLVREIRTELKHSAEQASYNVFCSNLKQLLLTPPIKGRAIFGIDPGFSNGCKAGLISPVGTFLTSKVFYLNESRKEKEAKALKEILHEHNCTLIALGNDVSYVIVSENGASIYSCSSEAKKEFDTLDPNIISAVSLARRIQEPLAEFVKVEPKHLGVGMYQHDLPKKKLEEALDEVVSECVSFVGVDLNTASQCLLRRIAGLSDKRATKIIEYRNKNGPYLNRKDLMKISGIGSKIFEQCAGFLRVGPITAEEEAKFYKNPNSNKLDCTIIHPESYELTSKLTKHLGLNLTSIGTTEFINAMKSEFIKIDIKGMSQKFNSSEHTLKLIFDALTKPLNYDLRNDCSKVPLFKKGMTNLSDVRNGDTLTGRVTNNTHFGSFVDIGVGCNGLIHISKMKGQTLETGNVVEVRVLKIEAERKRIALELIRVI</sequence>
<dbReference type="PANTHER" id="PTHR10724:SF10">
    <property type="entry name" value="S1 RNA-BINDING DOMAIN-CONTAINING PROTEIN 1"/>
    <property type="match status" value="1"/>
</dbReference>
<feature type="domain" description="S1 motif" evidence="5">
    <location>
        <begin position="790"/>
        <end position="852"/>
    </location>
</feature>
<dbReference type="SMART" id="SM00316">
    <property type="entry name" value="S1"/>
    <property type="match status" value="1"/>
</dbReference>
<dbReference type="SUPFAM" id="SSF50249">
    <property type="entry name" value="Nucleic acid-binding proteins"/>
    <property type="match status" value="1"/>
</dbReference>
<dbReference type="Pfam" id="PF17674">
    <property type="entry name" value="HHH_9"/>
    <property type="match status" value="1"/>
</dbReference>
<dbReference type="GO" id="GO:0003735">
    <property type="term" value="F:structural constituent of ribosome"/>
    <property type="evidence" value="ECO:0007669"/>
    <property type="project" value="TreeGrafter"/>
</dbReference>
<reference evidence="6 7" key="1">
    <citation type="journal article" date="2024" name="BMC Genomics">
        <title>De novo assembly and annotation of Popillia japonica's genome with initial clues to its potential as an invasive pest.</title>
        <authorList>
            <person name="Cucini C."/>
            <person name="Boschi S."/>
            <person name="Funari R."/>
            <person name="Cardaioli E."/>
            <person name="Iannotti N."/>
            <person name="Marturano G."/>
            <person name="Paoli F."/>
            <person name="Bruttini M."/>
            <person name="Carapelli A."/>
            <person name="Frati F."/>
            <person name="Nardi F."/>
        </authorList>
    </citation>
    <scope>NUCLEOTIDE SEQUENCE [LARGE SCALE GENOMIC DNA]</scope>
    <source>
        <strain evidence="6">DMR45628</strain>
    </source>
</reference>
<dbReference type="InterPro" id="IPR037027">
    <property type="entry name" value="YqgF/RNaseH-like_dom_sf"/>
</dbReference>
<evidence type="ECO:0000256" key="3">
    <source>
        <dbReference type="PROSITE-ProRule" id="PRU10141"/>
    </source>
</evidence>
<proteinExistence type="predicted"/>
<keyword evidence="3" id="KW-0547">Nucleotide-binding</keyword>
<dbReference type="Gene3D" id="1.10.150.310">
    <property type="entry name" value="Tex RuvX-like domain-like"/>
    <property type="match status" value="1"/>
</dbReference>
<evidence type="ECO:0000313" key="6">
    <source>
        <dbReference type="EMBL" id="KAK9710270.1"/>
    </source>
</evidence>
<keyword evidence="3" id="KW-0067">ATP-binding</keyword>
<dbReference type="InterPro" id="IPR003583">
    <property type="entry name" value="Hlx-hairpin-Hlx_DNA-bd_motif"/>
</dbReference>
<feature type="compositionally biased region" description="Basic and acidic residues" evidence="4">
    <location>
        <begin position="8"/>
        <end position="25"/>
    </location>
</feature>
<dbReference type="Pfam" id="PF16921">
    <property type="entry name" value="Tex_YqgF"/>
    <property type="match status" value="1"/>
</dbReference>
<name>A0AAW1JXT4_POPJA</name>
<evidence type="ECO:0000256" key="2">
    <source>
        <dbReference type="ARBA" id="ARBA00023204"/>
    </source>
</evidence>
<dbReference type="GO" id="GO:0003677">
    <property type="term" value="F:DNA binding"/>
    <property type="evidence" value="ECO:0007669"/>
    <property type="project" value="InterPro"/>
</dbReference>